<evidence type="ECO:0000256" key="6">
    <source>
        <dbReference type="HAMAP-Rule" id="MF_01390"/>
    </source>
</evidence>
<keyword evidence="2 9" id="KW-0934">Plastid</keyword>
<keyword evidence="9" id="KW-0150">Chloroplast</keyword>
<organism evidence="9">
    <name type="scientific">Dionaea muscipula</name>
    <name type="common">Venus flytrap</name>
    <dbReference type="NCBI Taxonomy" id="4362"/>
    <lineage>
        <taxon>Eukaryota</taxon>
        <taxon>Viridiplantae</taxon>
        <taxon>Streptophyta</taxon>
        <taxon>Embryophyta</taxon>
        <taxon>Tracheophyta</taxon>
        <taxon>Spermatophyta</taxon>
        <taxon>Magnoliopsida</taxon>
        <taxon>eudicotyledons</taxon>
        <taxon>Gunneridae</taxon>
        <taxon>Pentapetalae</taxon>
        <taxon>Caryophyllales</taxon>
        <taxon>Droseraceae</taxon>
        <taxon>Dionaea</taxon>
    </lineage>
</organism>
<evidence type="ECO:0000256" key="5">
    <source>
        <dbReference type="ARBA" id="ARBA00022884"/>
    </source>
</evidence>
<evidence type="ECO:0000313" key="9">
    <source>
        <dbReference type="EMBL" id="ASA46373.1"/>
    </source>
</evidence>
<dbReference type="InterPro" id="IPR024937">
    <property type="entry name" value="Domain_X"/>
</dbReference>
<dbReference type="AlphaFoldDB" id="A0A1Z2RRB0"/>
<evidence type="ECO:0000256" key="3">
    <source>
        <dbReference type="ARBA" id="ARBA00022664"/>
    </source>
</evidence>
<name>A0A1Z2RRB0_DIOMU</name>
<gene>
    <name evidence="6 9" type="primary">matK</name>
</gene>
<comment type="similarity">
    <text evidence="1 6">Belongs to the intron maturase 2 family. MatK subfamily.</text>
</comment>
<feature type="domain" description="Maturase MatK N-terminal" evidence="8">
    <location>
        <begin position="4"/>
        <end position="336"/>
    </location>
</feature>
<geneLocation type="plastid" evidence="9"/>
<dbReference type="EMBL" id="MK397918">
    <property type="protein sequence ID" value="QBC71728.1"/>
    <property type="molecule type" value="Genomic_DNA"/>
</dbReference>
<dbReference type="GeneID" id="33373557"/>
<evidence type="ECO:0000256" key="2">
    <source>
        <dbReference type="ARBA" id="ARBA00022640"/>
    </source>
</evidence>
<sequence>MKIEEIQGYLELSRSCQHDFFYPLLLQEYIYALAHDHGLKKRILLENADSEKKYSLRIVKRLITRLYQQNLFRFDPNSFNENEFFRDKKKLDFQMVSEGFAVMVEIPFSLRLLSSPERKEIVVNSHNLRSIHSIFPFLEDKFSRLNSMLNILIAYPVHLEILVQTLRYWVKDASSLHLLRFLLYEYRKWNKKGLLFRKQSISIFSKKNQRFFFFLYNSYLYEYESIVIFLHNQSSHLRSTFYEALLERISFYGKMEYLVKGFPKNFHTISWFLEDPNVHYVRYQGKSIMASKGTSLLMNKWRYYLIDLWQFSFSVWSQPRRIYINELFQISFNLMGFLSSLRRNPSMVRSQMLENSFLIDNAIKKFATQVPSIPLIGSLTKAKFCKGLGHPTSKPAWSDLSDSDIIDRFGRMCRSLSHYYSGSSRKRSLYRIQYILRLSCAKTLSRKHKSTVRAFLKRLGSDFLEEFFTEEEKVISFIVPRDSSISQKFSRGRIWYLDIFCIHDLSNHE</sequence>
<evidence type="ECO:0000313" key="10">
    <source>
        <dbReference type="EMBL" id="QBC71728.1"/>
    </source>
</evidence>
<reference evidence="10" key="2">
    <citation type="journal article" date="2019" name="Mol. Phylogenet. Evol.">
        <title>Plastid phylogenomic insights into the evolution of Caryophyllales.</title>
        <authorList>
            <person name="Yao G."/>
            <person name="Jin J.J."/>
            <person name="Li H.T."/>
            <person name="Yang J.B."/>
            <person name="Shiva Mandala V."/>
            <person name="Croley M."/>
            <person name="Mostow R."/>
            <person name="Douglas N.A."/>
            <person name="Chase M.W."/>
            <person name="Christenhusz M.J."/>
            <person name="Soltis D.E."/>
            <person name="Soltis P.S."/>
            <person name="Smith S.A."/>
            <person name="Brockington S.F."/>
            <person name="Moore M.J."/>
            <person name="Yi T.S."/>
            <person name="Li D.Z."/>
        </authorList>
    </citation>
    <scope>NUCLEOTIDE SEQUENCE</scope>
</reference>
<evidence type="ECO:0000259" key="8">
    <source>
        <dbReference type="Pfam" id="PF01824"/>
    </source>
</evidence>
<dbReference type="GO" id="GO:0008380">
    <property type="term" value="P:RNA splicing"/>
    <property type="evidence" value="ECO:0007669"/>
    <property type="project" value="UniProtKB-UniRule"/>
</dbReference>
<dbReference type="GO" id="GO:0006397">
    <property type="term" value="P:mRNA processing"/>
    <property type="evidence" value="ECO:0007669"/>
    <property type="project" value="UniProtKB-KW"/>
</dbReference>
<accession>A0A1Z2RRB0</accession>
<feature type="domain" description="Domain X" evidence="7">
    <location>
        <begin position="364"/>
        <end position="474"/>
    </location>
</feature>
<keyword evidence="3 6" id="KW-0507">mRNA processing</keyword>
<dbReference type="GO" id="GO:0008033">
    <property type="term" value="P:tRNA processing"/>
    <property type="evidence" value="ECO:0007669"/>
    <property type="project" value="UniProtKB-KW"/>
</dbReference>
<evidence type="ECO:0000256" key="4">
    <source>
        <dbReference type="ARBA" id="ARBA00022694"/>
    </source>
</evidence>
<evidence type="ECO:0000256" key="1">
    <source>
        <dbReference type="ARBA" id="ARBA00006621"/>
    </source>
</evidence>
<dbReference type="Pfam" id="PF01824">
    <property type="entry name" value="MatK_N"/>
    <property type="match status" value="1"/>
</dbReference>
<dbReference type="HAMAP" id="MF_01390">
    <property type="entry name" value="MatK"/>
    <property type="match status" value="1"/>
</dbReference>
<dbReference type="GO" id="GO:0003723">
    <property type="term" value="F:RNA binding"/>
    <property type="evidence" value="ECO:0007669"/>
    <property type="project" value="UniProtKB-KW"/>
</dbReference>
<dbReference type="InterPro" id="IPR002866">
    <property type="entry name" value="Maturase_MatK"/>
</dbReference>
<protein>
    <recommendedName>
        <fullName evidence="6">Maturase K</fullName>
    </recommendedName>
    <alternativeName>
        <fullName evidence="6">Intron maturase</fullName>
    </alternativeName>
</protein>
<keyword evidence="4 6" id="KW-0819">tRNA processing</keyword>
<proteinExistence type="inferred from homology"/>
<comment type="subcellular location">
    <subcellularLocation>
        <location evidence="6">Plastid</location>
        <location evidence="6">Chloroplast</location>
    </subcellularLocation>
</comment>
<comment type="function">
    <text evidence="6">Usually encoded in the trnK tRNA gene intron. Probably assists in splicing its own and other chloroplast group II introns.</text>
</comment>
<dbReference type="PANTHER" id="PTHR34811">
    <property type="entry name" value="MATURASE K"/>
    <property type="match status" value="1"/>
</dbReference>
<dbReference type="InterPro" id="IPR024942">
    <property type="entry name" value="Maturase_MatK_N"/>
</dbReference>
<reference evidence="9" key="1">
    <citation type="submission" date="2017-02" db="EMBL/GenBank/DDBJ databases">
        <title>Plastome-wide rearrangements and gene losses in carnivorous Droseraceae.</title>
        <authorList>
            <person name="Nevill P.G."/>
            <person name="Howell K.A."/>
            <person name="Cross A.T."/>
            <person name="Williams A.V."/>
            <person name="Zhong X."/>
            <person name="Tonti-Filippini J."/>
            <person name="Boykin L.M."/>
            <person name="Dixon K.W."/>
            <person name="Small I.D."/>
        </authorList>
    </citation>
    <scope>NUCLEOTIDE SEQUENCE</scope>
</reference>
<keyword evidence="5 6" id="KW-0694">RNA-binding</keyword>
<dbReference type="Pfam" id="PF01348">
    <property type="entry name" value="Intron_maturas2"/>
    <property type="match status" value="1"/>
</dbReference>
<dbReference type="RefSeq" id="YP_009407453.1">
    <property type="nucleotide sequence ID" value="NC_035417.1"/>
</dbReference>
<evidence type="ECO:0000259" key="7">
    <source>
        <dbReference type="Pfam" id="PF01348"/>
    </source>
</evidence>
<dbReference type="EMBL" id="KY679201">
    <property type="protein sequence ID" value="ASA46373.1"/>
    <property type="molecule type" value="Genomic_DNA"/>
</dbReference>
<dbReference type="PANTHER" id="PTHR34811:SF1">
    <property type="entry name" value="MATURASE K"/>
    <property type="match status" value="1"/>
</dbReference>
<dbReference type="GO" id="GO:0009507">
    <property type="term" value="C:chloroplast"/>
    <property type="evidence" value="ECO:0007669"/>
    <property type="project" value="UniProtKB-SubCell"/>
</dbReference>